<dbReference type="AlphaFoldDB" id="A0A402CS42"/>
<dbReference type="EMBL" id="AP025739">
    <property type="protein sequence ID" value="BDI28206.1"/>
    <property type="molecule type" value="Genomic_DNA"/>
</dbReference>
<accession>A0A402CS42</accession>
<sequence>MRISIVALIAVSVLVGVGVASKVRGSETPNVSVLGGLVYDAGRTPAGHPLTHVYRLNNPHSFPVGLSIVTTGCECTTAQASAAVIPAHGKADVTLRVKLEDTNNISAGACFATTHGGQRVETWLLLTGQIDRGAIRAEVR</sequence>
<keyword evidence="2" id="KW-1185">Reference proteome</keyword>
<reference evidence="1 2" key="1">
    <citation type="journal article" date="2019" name="Int. J. Syst. Evol. Microbiol.">
        <title>Capsulimonas corticalis gen. nov., sp. nov., an aerobic capsulated bacterium, of a novel bacterial order, Capsulimonadales ord. nov., of the class Armatimonadia of the phylum Armatimonadetes.</title>
        <authorList>
            <person name="Li J."/>
            <person name="Kudo C."/>
            <person name="Tonouchi A."/>
        </authorList>
    </citation>
    <scope>NUCLEOTIDE SEQUENCE [LARGE SCALE GENOMIC DNA]</scope>
    <source>
        <strain evidence="1 2">AX-7</strain>
    </source>
</reference>
<dbReference type="RefSeq" id="WP_119320151.1">
    <property type="nucleotide sequence ID" value="NZ_AP025739.1"/>
</dbReference>
<protein>
    <submittedName>
        <fullName evidence="1">Uncharacterized protein</fullName>
    </submittedName>
</protein>
<dbReference type="KEGG" id="ccot:CCAX7_002570"/>
<dbReference type="InterPro" id="IPR011467">
    <property type="entry name" value="DUF1573"/>
</dbReference>
<evidence type="ECO:0000313" key="2">
    <source>
        <dbReference type="Proteomes" id="UP000287394"/>
    </source>
</evidence>
<evidence type="ECO:0000313" key="1">
    <source>
        <dbReference type="EMBL" id="BDI28206.1"/>
    </source>
</evidence>
<dbReference type="Proteomes" id="UP000287394">
    <property type="component" value="Chromosome"/>
</dbReference>
<proteinExistence type="predicted"/>
<gene>
    <name evidence="1" type="ORF">CCAX7_002570</name>
</gene>
<name>A0A402CS42_9BACT</name>
<dbReference type="OrthoDB" id="826619at2"/>
<organism evidence="1 2">
    <name type="scientific">Capsulimonas corticalis</name>
    <dbReference type="NCBI Taxonomy" id="2219043"/>
    <lineage>
        <taxon>Bacteria</taxon>
        <taxon>Bacillati</taxon>
        <taxon>Armatimonadota</taxon>
        <taxon>Armatimonadia</taxon>
        <taxon>Capsulimonadales</taxon>
        <taxon>Capsulimonadaceae</taxon>
        <taxon>Capsulimonas</taxon>
    </lineage>
</organism>
<dbReference type="Pfam" id="PF07610">
    <property type="entry name" value="DUF1573"/>
    <property type="match status" value="1"/>
</dbReference>